<dbReference type="PROSITE" id="PS00211">
    <property type="entry name" value="ABC_TRANSPORTER_1"/>
    <property type="match status" value="1"/>
</dbReference>
<keyword evidence="6" id="KW-1185">Reference proteome</keyword>
<keyword evidence="2" id="KW-0547">Nucleotide-binding</keyword>
<dbReference type="Pfam" id="PF08402">
    <property type="entry name" value="TOBE_2"/>
    <property type="match status" value="1"/>
</dbReference>
<dbReference type="GO" id="GO:0005524">
    <property type="term" value="F:ATP binding"/>
    <property type="evidence" value="ECO:0007669"/>
    <property type="project" value="UniProtKB-KW"/>
</dbReference>
<keyword evidence="1" id="KW-0813">Transport</keyword>
<comment type="caution">
    <text evidence="5">The sequence shown here is derived from an EMBL/GenBank/DDBJ whole genome shotgun (WGS) entry which is preliminary data.</text>
</comment>
<name>A0A2T7URE4_9RHOB</name>
<dbReference type="GO" id="GO:0015847">
    <property type="term" value="P:putrescine transport"/>
    <property type="evidence" value="ECO:0007669"/>
    <property type="project" value="UniProtKB-ARBA"/>
</dbReference>
<evidence type="ECO:0000259" key="4">
    <source>
        <dbReference type="PROSITE" id="PS50893"/>
    </source>
</evidence>
<organism evidence="5 6">
    <name type="scientific">Pararhodobacter aggregans</name>
    <dbReference type="NCBI Taxonomy" id="404875"/>
    <lineage>
        <taxon>Bacteria</taxon>
        <taxon>Pseudomonadati</taxon>
        <taxon>Pseudomonadota</taxon>
        <taxon>Alphaproteobacteria</taxon>
        <taxon>Rhodobacterales</taxon>
        <taxon>Paracoccaceae</taxon>
        <taxon>Pararhodobacter</taxon>
    </lineage>
</organism>
<accession>A0A2T7URE4</accession>
<evidence type="ECO:0000256" key="3">
    <source>
        <dbReference type="ARBA" id="ARBA00022840"/>
    </source>
</evidence>
<dbReference type="SUPFAM" id="SSF52540">
    <property type="entry name" value="P-loop containing nucleoside triphosphate hydrolases"/>
    <property type="match status" value="1"/>
</dbReference>
<dbReference type="RefSeq" id="WP_107752173.1">
    <property type="nucleotide sequence ID" value="NZ_QBKF01000006.1"/>
</dbReference>
<sequence length="365" mass="38996">MTKEQTTKLEIRGITKSYGKTLALGSTDLVVEKGEFLTLLGPSGSGKTTLLMMIAGLTEPSGGRILIDGVDVTDRPSSERNIGVVFQNYALFPHMTVAENVAFPLKMRRRPADEIAAAVRDALAIAQLNELAGRYTDELSGGQQQRVALARAIVFRPALVLMDEPLGALDKRLRDDLKEEIRRMHRQLGTTIVYVTHDQDEAMMLSDRICLMDKAQVVQVDPPSRLYNAPTSRFAADFLGESNLLHAQVVSTSTEGLVLRLTGEGVAINAAPAPGLSEGDEVLAMIRPERLRLAGAGEAGAIPAEVTAMLDLGGVHRLRASLAGGTKLRVTLLGQRQAMAEAGSRIALAVDASDVVVLGPEAVAS</sequence>
<keyword evidence="3 5" id="KW-0067">ATP-binding</keyword>
<dbReference type="AlphaFoldDB" id="A0A2T7URE4"/>
<dbReference type="GO" id="GO:0022857">
    <property type="term" value="F:transmembrane transporter activity"/>
    <property type="evidence" value="ECO:0007669"/>
    <property type="project" value="InterPro"/>
</dbReference>
<gene>
    <name evidence="5" type="ORF">DDE23_13005</name>
</gene>
<dbReference type="Gene3D" id="3.40.50.300">
    <property type="entry name" value="P-loop containing nucleotide triphosphate hydrolases"/>
    <property type="match status" value="1"/>
</dbReference>
<dbReference type="SMART" id="SM00382">
    <property type="entry name" value="AAA"/>
    <property type="match status" value="1"/>
</dbReference>
<dbReference type="InterPro" id="IPR012340">
    <property type="entry name" value="NA-bd_OB-fold"/>
</dbReference>
<dbReference type="InterPro" id="IPR003593">
    <property type="entry name" value="AAA+_ATPase"/>
</dbReference>
<dbReference type="GO" id="GO:0016887">
    <property type="term" value="F:ATP hydrolysis activity"/>
    <property type="evidence" value="ECO:0007669"/>
    <property type="project" value="InterPro"/>
</dbReference>
<dbReference type="Pfam" id="PF00005">
    <property type="entry name" value="ABC_tran"/>
    <property type="match status" value="1"/>
</dbReference>
<dbReference type="InterPro" id="IPR013611">
    <property type="entry name" value="Transp-assoc_OB_typ2"/>
</dbReference>
<dbReference type="GO" id="GO:0043190">
    <property type="term" value="C:ATP-binding cassette (ABC) transporter complex"/>
    <property type="evidence" value="ECO:0007669"/>
    <property type="project" value="InterPro"/>
</dbReference>
<dbReference type="InterPro" id="IPR003439">
    <property type="entry name" value="ABC_transporter-like_ATP-bd"/>
</dbReference>
<dbReference type="SUPFAM" id="SSF50331">
    <property type="entry name" value="MOP-like"/>
    <property type="match status" value="1"/>
</dbReference>
<feature type="domain" description="ABC transporter" evidence="4">
    <location>
        <begin position="9"/>
        <end position="239"/>
    </location>
</feature>
<dbReference type="Gene3D" id="2.40.50.100">
    <property type="match status" value="1"/>
</dbReference>
<evidence type="ECO:0000313" key="5">
    <source>
        <dbReference type="EMBL" id="PVE47161.1"/>
    </source>
</evidence>
<dbReference type="InterPro" id="IPR017871">
    <property type="entry name" value="ABC_transporter-like_CS"/>
</dbReference>
<dbReference type="InterPro" id="IPR008995">
    <property type="entry name" value="Mo/tungstate-bd_C_term_dom"/>
</dbReference>
<dbReference type="PANTHER" id="PTHR42781:SF4">
    <property type="entry name" value="SPERMIDINE_PUTRESCINE IMPORT ATP-BINDING PROTEIN POTA"/>
    <property type="match status" value="1"/>
</dbReference>
<dbReference type="Gene3D" id="2.40.50.140">
    <property type="entry name" value="Nucleic acid-binding proteins"/>
    <property type="match status" value="1"/>
</dbReference>
<dbReference type="InterPro" id="IPR050093">
    <property type="entry name" value="ABC_SmlMolc_Importer"/>
</dbReference>
<dbReference type="PANTHER" id="PTHR42781">
    <property type="entry name" value="SPERMIDINE/PUTRESCINE IMPORT ATP-BINDING PROTEIN POTA"/>
    <property type="match status" value="1"/>
</dbReference>
<protein>
    <submittedName>
        <fullName evidence="5">Spermidine/putrescine ABC transporter ATP-binding protein</fullName>
    </submittedName>
</protein>
<dbReference type="FunFam" id="3.40.50.300:FF:000133">
    <property type="entry name" value="Spermidine/putrescine import ATP-binding protein PotA"/>
    <property type="match status" value="1"/>
</dbReference>
<evidence type="ECO:0000256" key="2">
    <source>
        <dbReference type="ARBA" id="ARBA00022741"/>
    </source>
</evidence>
<dbReference type="InterPro" id="IPR027417">
    <property type="entry name" value="P-loop_NTPase"/>
</dbReference>
<dbReference type="PROSITE" id="PS50893">
    <property type="entry name" value="ABC_TRANSPORTER_2"/>
    <property type="match status" value="1"/>
</dbReference>
<proteinExistence type="predicted"/>
<dbReference type="EMBL" id="QDDR01000006">
    <property type="protein sequence ID" value="PVE47161.1"/>
    <property type="molecule type" value="Genomic_DNA"/>
</dbReference>
<evidence type="ECO:0000256" key="1">
    <source>
        <dbReference type="ARBA" id="ARBA00022448"/>
    </source>
</evidence>
<dbReference type="OrthoDB" id="9802264at2"/>
<evidence type="ECO:0000313" key="6">
    <source>
        <dbReference type="Proteomes" id="UP000244810"/>
    </source>
</evidence>
<reference evidence="5 6" key="1">
    <citation type="journal article" date="2011" name="Syst. Appl. Microbiol.">
        <title>Defluviimonas denitrificans gen. nov., sp. nov., and Pararhodobacter aggregans gen. nov., sp. nov., non-phototrophic Rhodobacteraceae from the biofilter of a marine aquaculture.</title>
        <authorList>
            <person name="Foesel B.U."/>
            <person name="Drake H.L."/>
            <person name="Schramm A."/>
        </authorList>
    </citation>
    <scope>NUCLEOTIDE SEQUENCE [LARGE SCALE GENOMIC DNA]</scope>
    <source>
        <strain evidence="5 6">D1-19</strain>
    </source>
</reference>
<dbReference type="Proteomes" id="UP000244810">
    <property type="component" value="Unassembled WGS sequence"/>
</dbReference>